<accession>A0A5A7R5F5</accession>
<sequence length="1078" mass="123790">MHLVVLGDDPEVKQGKPSSDVFIAAAKRFEGGPVDPQKILVFEDTPSGVLVAKNAGMSVAMVGDPRLDNSYHQTADKIFKPKTIMIEPNLVNCSVNKLSLDIRLNRENHIRATDVRGQAPDDLYRANTVLPYHQAFMNKRYRVLVYRGSMAAYGALMSLTTTIHQIQNHPHPPISLHKIKIEPLIEKVDFLQDFLENYTIDDDADDLEGRMVDVANKAEDIIESHIAYHIWDEYEDPLYQYMQKMMEEPEEAEESQIAHHIEEEVRGEANKDDKDSCLYGELQKVIHDLDSITKDVAAAIEGKARKKIAPKDDATKYDVMNMANKPYSGGSNDVMNDVMSKLTDRQSSRWIIAIAGMGGIGKTTLAQNIYECRVIVEHFDIRGWSTISQEFNSKRILLEVLDCLKNKGSEESEYEELGQKLYQSLFGRRYLIVMDDIWGTDAWEEVKRFFPISNDNEGSRVLITTRSSEVALELDGQDYFQMPFLKVDESWNLLRRCVFGEQGCPPPELEEIGKNIATNCRGLPLSIVVIGGLLAKSEKTWENWQRVLENVSSIVNLENDECCLRILKLSYNQLPVHLKPCFLYMGMYPEDHKIEVSILMDLWVNEGFVEPVAGESLETIAEVVYLNDLVLRNLVVVHELDGRWGCSIHDLLRDLCIKEAEKYKFFRTTQNYPDHDQSWCAQRRISTQQVESEKKYTRSLVKVFASPLPEAVQSASRARTLISDFDQTVPSFVPFRLLRVLHGYIKGGELFHMVNLRLLSFKLTTRQELEFPPEFYLLWNLRTLRIYHVYRRGGYAAVLDIWRMPQLKHVMIYGRFQLTEPKEVENGCWMVLENLETLTRVLNFKCNEEMVERIPNIKNLGIQYDELLSGADYDLDNLCRLHKLVSLDFNIYSRKSEVMMRITFPVTLRWLTLHGTRLGWEEMGPKVGSLPHLEALTLNPDAFVGPEWKTAEGEFQSLRYLLINRCSDLEKWRVEATDFPCLERLKIAYLDKLDEFPLGIGNINTLREIEVVDCSDFAVLSAKKILEEQLECLGEVDLQITVVLLENQLPNLTSGQNFTIKQTRFYYVGKPRSTGVQA</sequence>
<evidence type="ECO:0000256" key="7">
    <source>
        <dbReference type="ARBA" id="ARBA00022737"/>
    </source>
</evidence>
<comment type="subcellular location">
    <subcellularLocation>
        <location evidence="2">Cytoplasm</location>
    </subcellularLocation>
</comment>
<evidence type="ECO:0000256" key="8">
    <source>
        <dbReference type="ARBA" id="ARBA00022741"/>
    </source>
</evidence>
<dbReference type="SUPFAM" id="SSF52540">
    <property type="entry name" value="P-loop containing nucleoside triphosphate hydrolases"/>
    <property type="match status" value="1"/>
</dbReference>
<name>A0A5A7R5F5_STRAF</name>
<keyword evidence="10" id="KW-0067">ATP-binding</keyword>
<evidence type="ECO:0000313" key="13">
    <source>
        <dbReference type="EMBL" id="GER52646.1"/>
    </source>
</evidence>
<evidence type="ECO:0000313" key="14">
    <source>
        <dbReference type="Proteomes" id="UP000325081"/>
    </source>
</evidence>
<gene>
    <name evidence="13" type="ORF">STAS_30110</name>
</gene>
<keyword evidence="9" id="KW-0611">Plant defense</keyword>
<dbReference type="InterPro" id="IPR042197">
    <property type="entry name" value="Apaf_helical"/>
</dbReference>
<reference evidence="14" key="1">
    <citation type="journal article" date="2019" name="Curr. Biol.">
        <title>Genome Sequence of Striga asiatica Provides Insight into the Evolution of Plant Parasitism.</title>
        <authorList>
            <person name="Yoshida S."/>
            <person name="Kim S."/>
            <person name="Wafula E.K."/>
            <person name="Tanskanen J."/>
            <person name="Kim Y.M."/>
            <person name="Honaas L."/>
            <person name="Yang Z."/>
            <person name="Spallek T."/>
            <person name="Conn C.E."/>
            <person name="Ichihashi Y."/>
            <person name="Cheong K."/>
            <person name="Cui S."/>
            <person name="Der J.P."/>
            <person name="Gundlach H."/>
            <person name="Jiao Y."/>
            <person name="Hori C."/>
            <person name="Ishida J.K."/>
            <person name="Kasahara H."/>
            <person name="Kiba T."/>
            <person name="Kim M.S."/>
            <person name="Koo N."/>
            <person name="Laohavisit A."/>
            <person name="Lee Y.H."/>
            <person name="Lumba S."/>
            <person name="McCourt P."/>
            <person name="Mortimer J.C."/>
            <person name="Mutuku J.M."/>
            <person name="Nomura T."/>
            <person name="Sasaki-Sekimoto Y."/>
            <person name="Seto Y."/>
            <person name="Wang Y."/>
            <person name="Wakatake T."/>
            <person name="Sakakibara H."/>
            <person name="Demura T."/>
            <person name="Yamaguchi S."/>
            <person name="Yoneyama K."/>
            <person name="Manabe R.I."/>
            <person name="Nelson D.C."/>
            <person name="Schulman A.H."/>
            <person name="Timko M.P."/>
            <person name="dePamphilis C.W."/>
            <person name="Choi D."/>
            <person name="Shirasu K."/>
        </authorList>
    </citation>
    <scope>NUCLEOTIDE SEQUENCE [LARGE SCALE GENOMIC DNA]</scope>
    <source>
        <strain evidence="14">cv. UVA1</strain>
    </source>
</reference>
<evidence type="ECO:0000256" key="9">
    <source>
        <dbReference type="ARBA" id="ARBA00022821"/>
    </source>
</evidence>
<evidence type="ECO:0000256" key="4">
    <source>
        <dbReference type="ARBA" id="ARBA00022490"/>
    </source>
</evidence>
<dbReference type="FunFam" id="1.10.8.430:FF:000003">
    <property type="entry name" value="Probable disease resistance protein At5g66910"/>
    <property type="match status" value="1"/>
</dbReference>
<comment type="caution">
    <text evidence="13">The sequence shown here is derived from an EMBL/GenBank/DDBJ whole genome shotgun (WGS) entry which is preliminary data.</text>
</comment>
<keyword evidence="14" id="KW-1185">Reference proteome</keyword>
<dbReference type="GO" id="GO:0009626">
    <property type="term" value="P:plant-type hypersensitive response"/>
    <property type="evidence" value="ECO:0007669"/>
    <property type="project" value="UniProtKB-KW"/>
</dbReference>
<dbReference type="Gene3D" id="1.10.8.430">
    <property type="entry name" value="Helical domain of apoptotic protease-activating factors"/>
    <property type="match status" value="1"/>
</dbReference>
<dbReference type="Gene3D" id="3.40.50.1000">
    <property type="entry name" value="HAD superfamily/HAD-like"/>
    <property type="match status" value="1"/>
</dbReference>
<dbReference type="GO" id="GO:0043531">
    <property type="term" value="F:ADP binding"/>
    <property type="evidence" value="ECO:0007669"/>
    <property type="project" value="InterPro"/>
</dbReference>
<evidence type="ECO:0000256" key="3">
    <source>
        <dbReference type="ARBA" id="ARBA00008894"/>
    </source>
</evidence>
<comment type="similarity">
    <text evidence="3">Belongs to the disease resistance NB-LRR family.</text>
</comment>
<dbReference type="Pfam" id="PF00931">
    <property type="entry name" value="NB-ARC"/>
    <property type="match status" value="1"/>
</dbReference>
<feature type="domain" description="NB-ARC" evidence="11">
    <location>
        <begin position="333"/>
        <end position="501"/>
    </location>
</feature>
<dbReference type="GO" id="GO:0051607">
    <property type="term" value="P:defense response to virus"/>
    <property type="evidence" value="ECO:0007669"/>
    <property type="project" value="UniProtKB-ARBA"/>
</dbReference>
<evidence type="ECO:0000259" key="12">
    <source>
        <dbReference type="Pfam" id="PF23559"/>
    </source>
</evidence>
<dbReference type="Gene3D" id="3.80.10.10">
    <property type="entry name" value="Ribonuclease Inhibitor"/>
    <property type="match status" value="1"/>
</dbReference>
<dbReference type="InterPro" id="IPR023214">
    <property type="entry name" value="HAD_sf"/>
</dbReference>
<dbReference type="InterPro" id="IPR058922">
    <property type="entry name" value="WHD_DRP"/>
</dbReference>
<dbReference type="PRINTS" id="PR00364">
    <property type="entry name" value="DISEASERSIST"/>
</dbReference>
<dbReference type="FunFam" id="3.40.50.300:FF:001091">
    <property type="entry name" value="Probable disease resistance protein At1g61300"/>
    <property type="match status" value="1"/>
</dbReference>
<feature type="domain" description="Disease resistance protein winged helix" evidence="12">
    <location>
        <begin position="587"/>
        <end position="656"/>
    </location>
</feature>
<evidence type="ECO:0000256" key="5">
    <source>
        <dbReference type="ARBA" id="ARBA00022614"/>
    </source>
</evidence>
<dbReference type="Proteomes" id="UP000325081">
    <property type="component" value="Unassembled WGS sequence"/>
</dbReference>
<evidence type="ECO:0000256" key="2">
    <source>
        <dbReference type="ARBA" id="ARBA00004496"/>
    </source>
</evidence>
<keyword evidence="8" id="KW-0547">Nucleotide-binding</keyword>
<dbReference type="EMBL" id="BKCP01010403">
    <property type="protein sequence ID" value="GER52646.1"/>
    <property type="molecule type" value="Genomic_DNA"/>
</dbReference>
<dbReference type="GO" id="GO:0005524">
    <property type="term" value="F:ATP binding"/>
    <property type="evidence" value="ECO:0007669"/>
    <property type="project" value="UniProtKB-KW"/>
</dbReference>
<proteinExistence type="inferred from homology"/>
<dbReference type="InterPro" id="IPR027417">
    <property type="entry name" value="P-loop_NTPase"/>
</dbReference>
<dbReference type="FunFam" id="1.10.10.10:FF:000322">
    <property type="entry name" value="Probable disease resistance protein At1g63360"/>
    <property type="match status" value="1"/>
</dbReference>
<dbReference type="Gene3D" id="1.20.5.4130">
    <property type="match status" value="1"/>
</dbReference>
<dbReference type="PANTHER" id="PTHR23155:SF1152">
    <property type="entry name" value="AAA+ ATPASE DOMAIN-CONTAINING PROTEIN"/>
    <property type="match status" value="1"/>
</dbReference>
<dbReference type="InterPro" id="IPR002182">
    <property type="entry name" value="NB-ARC"/>
</dbReference>
<dbReference type="Gene3D" id="3.40.50.300">
    <property type="entry name" value="P-loop containing nucleotide triphosphate hydrolases"/>
    <property type="match status" value="1"/>
</dbReference>
<dbReference type="InterPro" id="IPR036388">
    <property type="entry name" value="WH-like_DNA-bd_sf"/>
</dbReference>
<dbReference type="OrthoDB" id="3064467at2759"/>
<evidence type="ECO:0000256" key="10">
    <source>
        <dbReference type="ARBA" id="ARBA00022840"/>
    </source>
</evidence>
<evidence type="ECO:0000256" key="6">
    <source>
        <dbReference type="ARBA" id="ARBA00022667"/>
    </source>
</evidence>
<comment type="function">
    <text evidence="1">Confers resistance to late blight (Phytophthora infestans) races carrying the avirulence gene Avr1. Resistance proteins guard the plant against pathogens that contain an appropriate avirulence protein via an indirect interaction with this avirulence protein. That triggers a defense system including the hypersensitive response, which restricts the pathogen growth.</text>
</comment>
<dbReference type="AlphaFoldDB" id="A0A5A7R5F5"/>
<dbReference type="Pfam" id="PF23559">
    <property type="entry name" value="WHD_DRP"/>
    <property type="match status" value="1"/>
</dbReference>
<keyword evidence="6" id="KW-0381">Hypersensitive response</keyword>
<organism evidence="13 14">
    <name type="scientific">Striga asiatica</name>
    <name type="common">Asiatic witchweed</name>
    <name type="synonym">Buchnera asiatica</name>
    <dbReference type="NCBI Taxonomy" id="4170"/>
    <lineage>
        <taxon>Eukaryota</taxon>
        <taxon>Viridiplantae</taxon>
        <taxon>Streptophyta</taxon>
        <taxon>Embryophyta</taxon>
        <taxon>Tracheophyta</taxon>
        <taxon>Spermatophyta</taxon>
        <taxon>Magnoliopsida</taxon>
        <taxon>eudicotyledons</taxon>
        <taxon>Gunneridae</taxon>
        <taxon>Pentapetalae</taxon>
        <taxon>asterids</taxon>
        <taxon>lamiids</taxon>
        <taxon>Lamiales</taxon>
        <taxon>Orobanchaceae</taxon>
        <taxon>Buchnereae</taxon>
        <taxon>Striga</taxon>
    </lineage>
</organism>
<protein>
    <submittedName>
        <fullName evidence="13">Disease resistance protein RGH3</fullName>
    </submittedName>
</protein>
<dbReference type="InterPro" id="IPR044974">
    <property type="entry name" value="Disease_R_plants"/>
</dbReference>
<dbReference type="GO" id="GO:0005737">
    <property type="term" value="C:cytoplasm"/>
    <property type="evidence" value="ECO:0007669"/>
    <property type="project" value="UniProtKB-SubCell"/>
</dbReference>
<evidence type="ECO:0000259" key="11">
    <source>
        <dbReference type="Pfam" id="PF00931"/>
    </source>
</evidence>
<dbReference type="InterPro" id="IPR036412">
    <property type="entry name" value="HAD-like_sf"/>
</dbReference>
<keyword evidence="4" id="KW-0963">Cytoplasm</keyword>
<dbReference type="SUPFAM" id="SSF52058">
    <property type="entry name" value="L domain-like"/>
    <property type="match status" value="1"/>
</dbReference>
<keyword evidence="7" id="KW-0677">Repeat</keyword>
<dbReference type="Gene3D" id="1.10.10.10">
    <property type="entry name" value="Winged helix-like DNA-binding domain superfamily/Winged helix DNA-binding domain"/>
    <property type="match status" value="1"/>
</dbReference>
<dbReference type="PANTHER" id="PTHR23155">
    <property type="entry name" value="DISEASE RESISTANCE PROTEIN RP"/>
    <property type="match status" value="1"/>
</dbReference>
<keyword evidence="5" id="KW-0433">Leucine-rich repeat</keyword>
<dbReference type="InterPro" id="IPR032675">
    <property type="entry name" value="LRR_dom_sf"/>
</dbReference>
<dbReference type="SUPFAM" id="SSF56784">
    <property type="entry name" value="HAD-like"/>
    <property type="match status" value="1"/>
</dbReference>
<evidence type="ECO:0000256" key="1">
    <source>
        <dbReference type="ARBA" id="ARBA00002074"/>
    </source>
</evidence>